<protein>
    <recommendedName>
        <fullName evidence="3">Peptidase A2 domain-containing protein</fullName>
    </recommendedName>
</protein>
<name>A0A5B8LG33_9SPHN</name>
<dbReference type="EMBL" id="CP042306">
    <property type="protein sequence ID" value="QDZ06859.1"/>
    <property type="molecule type" value="Genomic_DNA"/>
</dbReference>
<accession>A0A5B8LG33</accession>
<dbReference type="RefSeq" id="WP_146569943.1">
    <property type="nucleotide sequence ID" value="NZ_CP042306.1"/>
</dbReference>
<dbReference type="KEGG" id="spai:FPZ24_04685"/>
<gene>
    <name evidence="1" type="ORF">FPZ24_04685</name>
</gene>
<dbReference type="Proteomes" id="UP000315673">
    <property type="component" value="Chromosome"/>
</dbReference>
<dbReference type="AlphaFoldDB" id="A0A5B8LG33"/>
<reference evidence="1 2" key="1">
    <citation type="submission" date="2019-07" db="EMBL/GenBank/DDBJ databases">
        <title>Full genome sequence of Sphingomonas sp. 4R-6-7(HKS19).</title>
        <authorList>
            <person name="Im W.-T."/>
        </authorList>
    </citation>
    <scope>NUCLEOTIDE SEQUENCE [LARGE SCALE GENOMIC DNA]</scope>
    <source>
        <strain evidence="1 2">HKS19</strain>
    </source>
</reference>
<keyword evidence="2" id="KW-1185">Reference proteome</keyword>
<dbReference type="CDD" id="cd05483">
    <property type="entry name" value="retropepsin_like_bacteria"/>
    <property type="match status" value="1"/>
</dbReference>
<sequence>MPVRTPLLLLAALAAAPTQPNVYGPPPAAGTAERLAYDAELGGEKEDAAIEAWLATHLDAPARQRALLWHRLCNDFGVRVGGIRRVTACANAVKLTGDSEDKSDFDIATAFRDTPATTARGQTTVSLVANPLGSRSAEVTVEGTALQWIVDTGAEITTLPASTAAKIGVQFVAGTADVGTSVGSVKGKLGVIDTATIGGVTIRHIQVLVLPDEMLRLAKDYVIPGILGLPAIAATGRIAWLDGGTRLALGMDAPKPSGKVDRVYWHESGLGIPLKTALGTAGAQFDSGANATSLRQPGLALLTKQQIDSATERNGTLGGAGGYISVKQRVLPKFSYTLAGAALESQKVTIEENADSAGRVGSDILPQLKVLTIDFATMTLAAEPSSAR</sequence>
<dbReference type="Gene3D" id="2.40.70.10">
    <property type="entry name" value="Acid Proteases"/>
    <property type="match status" value="1"/>
</dbReference>
<evidence type="ECO:0000313" key="2">
    <source>
        <dbReference type="Proteomes" id="UP000315673"/>
    </source>
</evidence>
<dbReference type="InterPro" id="IPR021109">
    <property type="entry name" value="Peptidase_aspartic_dom_sf"/>
</dbReference>
<evidence type="ECO:0008006" key="3">
    <source>
        <dbReference type="Google" id="ProtNLM"/>
    </source>
</evidence>
<dbReference type="Pfam" id="PF13650">
    <property type="entry name" value="Asp_protease_2"/>
    <property type="match status" value="1"/>
</dbReference>
<evidence type="ECO:0000313" key="1">
    <source>
        <dbReference type="EMBL" id="QDZ06859.1"/>
    </source>
</evidence>
<dbReference type="SUPFAM" id="SSF50630">
    <property type="entry name" value="Acid proteases"/>
    <property type="match status" value="1"/>
</dbReference>
<organism evidence="1 2">
    <name type="scientific">Sphingomonas panacisoli</name>
    <dbReference type="NCBI Taxonomy" id="1813879"/>
    <lineage>
        <taxon>Bacteria</taxon>
        <taxon>Pseudomonadati</taxon>
        <taxon>Pseudomonadota</taxon>
        <taxon>Alphaproteobacteria</taxon>
        <taxon>Sphingomonadales</taxon>
        <taxon>Sphingomonadaceae</taxon>
        <taxon>Sphingomonas</taxon>
    </lineage>
</organism>
<proteinExistence type="predicted"/>
<dbReference type="OrthoDB" id="7538892at2"/>
<dbReference type="InterPro" id="IPR034122">
    <property type="entry name" value="Retropepsin-like_bacterial"/>
</dbReference>